<protein>
    <submittedName>
        <fullName evidence="1">Uncharacterized protein</fullName>
    </submittedName>
</protein>
<accession>A0A0J6I8Z8</accession>
<evidence type="ECO:0000313" key="2">
    <source>
        <dbReference type="Proteomes" id="UP000054567"/>
    </source>
</evidence>
<reference evidence="2" key="3">
    <citation type="journal article" date="2010" name="Genome Res.">
        <title>Population genomic sequencing of Coccidioides fungi reveals recent hybridization and transposon control.</title>
        <authorList>
            <person name="Neafsey D.E."/>
            <person name="Barker B.M."/>
            <person name="Sharpton T.J."/>
            <person name="Stajich J.E."/>
            <person name="Park D.J."/>
            <person name="Whiston E."/>
            <person name="Hung C.-Y."/>
            <person name="McMahan C."/>
            <person name="White J."/>
            <person name="Sykes S."/>
            <person name="Heiman D."/>
            <person name="Young S."/>
            <person name="Zeng Q."/>
            <person name="Abouelleil A."/>
            <person name="Aftuck L."/>
            <person name="Bessette D."/>
            <person name="Brown A."/>
            <person name="FitzGerald M."/>
            <person name="Lui A."/>
            <person name="Macdonald J.P."/>
            <person name="Priest M."/>
            <person name="Orbach M.J."/>
            <person name="Galgiani J.N."/>
            <person name="Kirkland T.N."/>
            <person name="Cole G.T."/>
            <person name="Birren B.W."/>
            <person name="Henn M.R."/>
            <person name="Taylor J.W."/>
            <person name="Rounsley S.D."/>
        </authorList>
    </citation>
    <scope>NUCLEOTIDE SEQUENCE [LARGE SCALE GENOMIC DNA]</scope>
    <source>
        <strain evidence="2">RMSCC 3488</strain>
    </source>
</reference>
<gene>
    <name evidence="1" type="ORF">CPAG_04359</name>
</gene>
<evidence type="ECO:0000313" key="1">
    <source>
        <dbReference type="EMBL" id="KMM68027.1"/>
    </source>
</evidence>
<proteinExistence type="predicted"/>
<dbReference type="EMBL" id="DS268110">
    <property type="protein sequence ID" value="KMM68027.1"/>
    <property type="molecule type" value="Genomic_DNA"/>
</dbReference>
<reference evidence="2" key="2">
    <citation type="journal article" date="2009" name="Genome Res.">
        <title>Comparative genomic analyses of the human fungal pathogens Coccidioides and their relatives.</title>
        <authorList>
            <person name="Sharpton T.J."/>
            <person name="Stajich J.E."/>
            <person name="Rounsley S.D."/>
            <person name="Gardner M.J."/>
            <person name="Wortman J.R."/>
            <person name="Jordar V.S."/>
            <person name="Maiti R."/>
            <person name="Kodira C.D."/>
            <person name="Neafsey D.E."/>
            <person name="Zeng Q."/>
            <person name="Hung C.-Y."/>
            <person name="McMahan C."/>
            <person name="Muszewska A."/>
            <person name="Grynberg M."/>
            <person name="Mandel M.A."/>
            <person name="Kellner E.M."/>
            <person name="Barker B.M."/>
            <person name="Galgiani J.N."/>
            <person name="Orbach M.J."/>
            <person name="Kirkland T.N."/>
            <person name="Cole G.T."/>
            <person name="Henn M.R."/>
            <person name="Birren B.W."/>
            <person name="Taylor J.W."/>
        </authorList>
    </citation>
    <scope>NUCLEOTIDE SEQUENCE [LARGE SCALE GENOMIC DNA]</scope>
    <source>
        <strain evidence="2">RMSCC 3488</strain>
    </source>
</reference>
<reference evidence="1 2" key="1">
    <citation type="submission" date="2007-06" db="EMBL/GenBank/DDBJ databases">
        <title>The Genome Sequence of Coccidioides posadasii RMSCC_3488.</title>
        <authorList>
            <consortium name="Coccidioides Genome Resources Consortium"/>
            <consortium name="The Broad Institute Genome Sequencing Platform"/>
            <person name="Henn M.R."/>
            <person name="Sykes S."/>
            <person name="Young S."/>
            <person name="Jaffe D."/>
            <person name="Berlin A."/>
            <person name="Alvarez P."/>
            <person name="Butler J."/>
            <person name="Gnerre S."/>
            <person name="Grabherr M."/>
            <person name="Mauceli E."/>
            <person name="Brockman W."/>
            <person name="Kodira C."/>
            <person name="Alvarado L."/>
            <person name="Zeng Q."/>
            <person name="Crawford M."/>
            <person name="Antoine C."/>
            <person name="Devon K."/>
            <person name="Galgiani J."/>
            <person name="Orsborn K."/>
            <person name="Lewis M.L."/>
            <person name="Nusbaum C."/>
            <person name="Galagan J."/>
            <person name="Birren B."/>
        </authorList>
    </citation>
    <scope>NUCLEOTIDE SEQUENCE [LARGE SCALE GENOMIC DNA]</scope>
    <source>
        <strain evidence="1 2">RMSCC 3488</strain>
    </source>
</reference>
<dbReference type="VEuPathDB" id="FungiDB:CPAG_04359"/>
<name>A0A0J6I8Z8_COCPO</name>
<dbReference type="Proteomes" id="UP000054567">
    <property type="component" value="Unassembled WGS sequence"/>
</dbReference>
<sequence>MVPIPGRTKNSFLVRSYQYPQSWQSNGIDIAKCGSTSATWHVVERASDRNNNKNNSKMCSKKRIGLEDLEVELEIKKLKHEPGLGGPGECDPHEKRSISWTDFIVFSGGTRSP</sequence>
<dbReference type="AlphaFoldDB" id="A0A0J6I8Z8"/>
<organism evidence="1 2">
    <name type="scientific">Coccidioides posadasii RMSCC 3488</name>
    <dbReference type="NCBI Taxonomy" id="454284"/>
    <lineage>
        <taxon>Eukaryota</taxon>
        <taxon>Fungi</taxon>
        <taxon>Dikarya</taxon>
        <taxon>Ascomycota</taxon>
        <taxon>Pezizomycotina</taxon>
        <taxon>Eurotiomycetes</taxon>
        <taxon>Eurotiomycetidae</taxon>
        <taxon>Onygenales</taxon>
        <taxon>Onygenaceae</taxon>
        <taxon>Coccidioides</taxon>
    </lineage>
</organism>